<evidence type="ECO:0000313" key="1">
    <source>
        <dbReference type="EMBL" id="EOY08680.1"/>
    </source>
</evidence>
<dbReference type="AlphaFoldDB" id="A0A061EUF8"/>
<evidence type="ECO:0000313" key="2">
    <source>
        <dbReference type="Proteomes" id="UP000026915"/>
    </source>
</evidence>
<organism evidence="1 2">
    <name type="scientific">Theobroma cacao</name>
    <name type="common">Cacao</name>
    <name type="synonym">Cocoa</name>
    <dbReference type="NCBI Taxonomy" id="3641"/>
    <lineage>
        <taxon>Eukaryota</taxon>
        <taxon>Viridiplantae</taxon>
        <taxon>Streptophyta</taxon>
        <taxon>Embryophyta</taxon>
        <taxon>Tracheophyta</taxon>
        <taxon>Spermatophyta</taxon>
        <taxon>Magnoliopsida</taxon>
        <taxon>eudicotyledons</taxon>
        <taxon>Gunneridae</taxon>
        <taxon>Pentapetalae</taxon>
        <taxon>rosids</taxon>
        <taxon>malvids</taxon>
        <taxon>Malvales</taxon>
        <taxon>Malvaceae</taxon>
        <taxon>Byttnerioideae</taxon>
        <taxon>Theobroma</taxon>
    </lineage>
</organism>
<accession>A0A061EUF8</accession>
<protein>
    <submittedName>
        <fullName evidence="1">Uncharacterized protein</fullName>
    </submittedName>
</protein>
<sequence>MRFSPLFLNPSLLYSSAFLVTHRCGTIPHPGGKCRIADTFLGRISPLAIAFLIHSLCHFSYCFKRKFLTVFGVSELSLLSRLLLISKLFFITKPFC</sequence>
<name>A0A061EUF8_THECC</name>
<dbReference type="InParanoid" id="A0A061EUF8"/>
<dbReference type="EMBL" id="CM001883">
    <property type="protein sequence ID" value="EOY08680.1"/>
    <property type="molecule type" value="Genomic_DNA"/>
</dbReference>
<dbReference type="HOGENOM" id="CLU_2363871_0_0_1"/>
<dbReference type="Gramene" id="EOY08680">
    <property type="protein sequence ID" value="EOY08680"/>
    <property type="gene ID" value="TCM_023698"/>
</dbReference>
<dbReference type="Proteomes" id="UP000026915">
    <property type="component" value="Chromosome 5"/>
</dbReference>
<keyword evidence="2" id="KW-1185">Reference proteome</keyword>
<proteinExistence type="predicted"/>
<reference evidence="1 2" key="1">
    <citation type="journal article" date="2013" name="Genome Biol.">
        <title>The genome sequence of the most widely cultivated cacao type and its use to identify candidate genes regulating pod color.</title>
        <authorList>
            <person name="Motamayor J.C."/>
            <person name="Mockaitis K."/>
            <person name="Schmutz J."/>
            <person name="Haiminen N."/>
            <person name="Iii D.L."/>
            <person name="Cornejo O."/>
            <person name="Findley S.D."/>
            <person name="Zheng P."/>
            <person name="Utro F."/>
            <person name="Royaert S."/>
            <person name="Saski C."/>
            <person name="Jenkins J."/>
            <person name="Podicheti R."/>
            <person name="Zhao M."/>
            <person name="Scheffler B.E."/>
            <person name="Stack J.C."/>
            <person name="Feltus F.A."/>
            <person name="Mustiga G.M."/>
            <person name="Amores F."/>
            <person name="Phillips W."/>
            <person name="Marelli J.P."/>
            <person name="May G.D."/>
            <person name="Shapiro H."/>
            <person name="Ma J."/>
            <person name="Bustamante C.D."/>
            <person name="Schnell R.J."/>
            <person name="Main D."/>
            <person name="Gilbert D."/>
            <person name="Parida L."/>
            <person name="Kuhn D.N."/>
        </authorList>
    </citation>
    <scope>NUCLEOTIDE SEQUENCE [LARGE SCALE GENOMIC DNA]</scope>
    <source>
        <strain evidence="2">cv. Matina 1-6</strain>
    </source>
</reference>
<gene>
    <name evidence="1" type="ORF">TCM_023698</name>
</gene>